<protein>
    <recommendedName>
        <fullName evidence="3">DUF4332 domain-containing protein</fullName>
    </recommendedName>
</protein>
<dbReference type="AlphaFoldDB" id="A0A0F9P9Z5"/>
<keyword evidence="1" id="KW-0472">Membrane</keyword>
<reference evidence="2" key="1">
    <citation type="journal article" date="2015" name="Nature">
        <title>Complex archaea that bridge the gap between prokaryotes and eukaryotes.</title>
        <authorList>
            <person name="Spang A."/>
            <person name="Saw J.H."/>
            <person name="Jorgensen S.L."/>
            <person name="Zaremba-Niedzwiedzka K."/>
            <person name="Martijn J."/>
            <person name="Lind A.E."/>
            <person name="van Eijk R."/>
            <person name="Schleper C."/>
            <person name="Guy L."/>
            <person name="Ettema T.J."/>
        </authorList>
    </citation>
    <scope>NUCLEOTIDE SEQUENCE</scope>
</reference>
<keyword evidence="1" id="KW-1133">Transmembrane helix</keyword>
<organism evidence="2">
    <name type="scientific">marine sediment metagenome</name>
    <dbReference type="NCBI Taxonomy" id="412755"/>
    <lineage>
        <taxon>unclassified sequences</taxon>
        <taxon>metagenomes</taxon>
        <taxon>ecological metagenomes</taxon>
    </lineage>
</organism>
<dbReference type="EMBL" id="LAZR01002678">
    <property type="protein sequence ID" value="KKN26974.1"/>
    <property type="molecule type" value="Genomic_DNA"/>
</dbReference>
<evidence type="ECO:0000313" key="2">
    <source>
        <dbReference type="EMBL" id="KKN26974.1"/>
    </source>
</evidence>
<accession>A0A0F9P9Z5</accession>
<proteinExistence type="predicted"/>
<feature type="transmembrane region" description="Helical" evidence="1">
    <location>
        <begin position="6"/>
        <end position="28"/>
    </location>
</feature>
<comment type="caution">
    <text evidence="2">The sequence shown here is derived from an EMBL/GenBank/DDBJ whole genome shotgun (WGS) entry which is preliminary data.</text>
</comment>
<sequence length="186" mass="21078">MDLENMNMWYWLITFLIAAIFGIIGYYFGKGRIENIDKSADLGTLRDKNSKLQSDLDACNELRLANTSSAANKSNSLVSMSKEAEIIVFDEIAAKSTFAKPIRENDLKVIEGIGPKIEEMFHVAGIKTWKTLSETSVAGCQDILKKGGERYKIHDPSSWPMQAKMCYTNKWKELIKWQNEHAHGKL</sequence>
<evidence type="ECO:0000256" key="1">
    <source>
        <dbReference type="SAM" id="Phobius"/>
    </source>
</evidence>
<name>A0A0F9P9Z5_9ZZZZ</name>
<keyword evidence="1" id="KW-0812">Transmembrane</keyword>
<evidence type="ECO:0008006" key="3">
    <source>
        <dbReference type="Google" id="ProtNLM"/>
    </source>
</evidence>
<gene>
    <name evidence="2" type="ORF">LCGC14_0869250</name>
</gene>